<accession>A0A3R5WBH3</accession>
<evidence type="ECO:0000313" key="2">
    <source>
        <dbReference type="Proteomes" id="UP000285820"/>
    </source>
</evidence>
<evidence type="ECO:0000313" key="1">
    <source>
        <dbReference type="EMBL" id="RGR69611.1"/>
    </source>
</evidence>
<dbReference type="AlphaFoldDB" id="A0A3R5WBH3"/>
<reference evidence="1 2" key="1">
    <citation type="submission" date="2018-08" db="EMBL/GenBank/DDBJ databases">
        <title>A genome reference for cultivated species of the human gut microbiota.</title>
        <authorList>
            <person name="Zou Y."/>
            <person name="Xue W."/>
            <person name="Luo G."/>
        </authorList>
    </citation>
    <scope>NUCLEOTIDE SEQUENCE [LARGE SCALE GENOMIC DNA]</scope>
    <source>
        <strain evidence="1 2">AF24-4</strain>
    </source>
</reference>
<dbReference type="EMBL" id="QRUN01000005">
    <property type="protein sequence ID" value="RGR69611.1"/>
    <property type="molecule type" value="Genomic_DNA"/>
</dbReference>
<sequence length="428" mass="48893">MPSKNSDNSHLDVYLDRYELHQNDVVTTYYEGFQNAATQQRYEKINTALSNRYLYDVMKKLPDVDFAELSEENKTLLKRLVNGITSEVGRALVGVAFLQLTIKSIAPDQSIRLHKGTTRRGSFSWVDGISMRTIDSTYSTPFLREQGLLNVNKFGVFMTRSLAENYPYSKLYKAEMRGPFTEWIDIVDAIEDESMPAELGLYYLMALLKNKSDAFNSMADEAVALAEKYGDKSFEGITKFMKDFFNETDYSARAFEIVIHGFMQAMDESHLLGDLDLVPMSQMRSANKKHGNIGDVELKDGRVIVEAWDAKYGKSYLRDELEELRDKILTSPGVKVAGFIVDSEVDRRRDVINRAEEISLETGVEIELFSFDEWVAYQTKRIAKSELDKVAARWLLAVVESFAQRRLDIAPIDEPCEAWVSDLIKKLK</sequence>
<proteinExistence type="predicted"/>
<organism evidence="1 2">
    <name type="scientific">Roseburia inulinivorans</name>
    <dbReference type="NCBI Taxonomy" id="360807"/>
    <lineage>
        <taxon>Bacteria</taxon>
        <taxon>Bacillati</taxon>
        <taxon>Bacillota</taxon>
        <taxon>Clostridia</taxon>
        <taxon>Lachnospirales</taxon>
        <taxon>Lachnospiraceae</taxon>
        <taxon>Roseburia</taxon>
    </lineage>
</organism>
<name>A0A3R5WBH3_9FIRM</name>
<dbReference type="RefSeq" id="WP_118125625.1">
    <property type="nucleotide sequence ID" value="NZ_DBFJSD010000047.1"/>
</dbReference>
<gene>
    <name evidence="1" type="ORF">DWY29_05505</name>
</gene>
<dbReference type="Proteomes" id="UP000285820">
    <property type="component" value="Unassembled WGS sequence"/>
</dbReference>
<protein>
    <submittedName>
        <fullName evidence="1">Uncharacterized protein</fullName>
    </submittedName>
</protein>
<comment type="caution">
    <text evidence="1">The sequence shown here is derived from an EMBL/GenBank/DDBJ whole genome shotgun (WGS) entry which is preliminary data.</text>
</comment>